<feature type="region of interest" description="Disordered" evidence="2">
    <location>
        <begin position="69"/>
        <end position="110"/>
    </location>
</feature>
<evidence type="ECO:0000256" key="1">
    <source>
        <dbReference type="SAM" id="Coils"/>
    </source>
</evidence>
<evidence type="ECO:0000313" key="4">
    <source>
        <dbReference type="EMBL" id="KAJ2850124.1"/>
    </source>
</evidence>
<dbReference type="InterPro" id="IPR011993">
    <property type="entry name" value="PH-like_dom_sf"/>
</dbReference>
<feature type="compositionally biased region" description="Basic residues" evidence="2">
    <location>
        <begin position="97"/>
        <end position="106"/>
    </location>
</feature>
<dbReference type="PROSITE" id="PS50003">
    <property type="entry name" value="PH_DOMAIN"/>
    <property type="match status" value="1"/>
</dbReference>
<protein>
    <recommendedName>
        <fullName evidence="3">PH domain-containing protein</fullName>
    </recommendedName>
</protein>
<dbReference type="Proteomes" id="UP001139887">
    <property type="component" value="Unassembled WGS sequence"/>
</dbReference>
<dbReference type="SMART" id="SM00233">
    <property type="entry name" value="PH"/>
    <property type="match status" value="1"/>
</dbReference>
<gene>
    <name evidence="4" type="ORF">IWW36_002123</name>
</gene>
<name>A0A9W8M1B1_9FUNG</name>
<keyword evidence="5" id="KW-1185">Reference proteome</keyword>
<feature type="region of interest" description="Disordered" evidence="2">
    <location>
        <begin position="316"/>
        <end position="344"/>
    </location>
</feature>
<keyword evidence="1" id="KW-0175">Coiled coil</keyword>
<dbReference type="OrthoDB" id="2119658at2759"/>
<accession>A0A9W8M1B1</accession>
<feature type="domain" description="PH" evidence="3">
    <location>
        <begin position="486"/>
        <end position="663"/>
    </location>
</feature>
<feature type="compositionally biased region" description="Low complexity" evidence="2">
    <location>
        <begin position="814"/>
        <end position="828"/>
    </location>
</feature>
<dbReference type="AlphaFoldDB" id="A0A9W8M1B1"/>
<feature type="compositionally biased region" description="Basic residues" evidence="2">
    <location>
        <begin position="829"/>
        <end position="839"/>
    </location>
</feature>
<dbReference type="SUPFAM" id="SSF50729">
    <property type="entry name" value="PH domain-like"/>
    <property type="match status" value="1"/>
</dbReference>
<evidence type="ECO:0000256" key="2">
    <source>
        <dbReference type="SAM" id="MobiDB-lite"/>
    </source>
</evidence>
<dbReference type="InterPro" id="IPR001849">
    <property type="entry name" value="PH_domain"/>
</dbReference>
<evidence type="ECO:0000259" key="3">
    <source>
        <dbReference type="PROSITE" id="PS50003"/>
    </source>
</evidence>
<feature type="region of interest" description="Disordered" evidence="2">
    <location>
        <begin position="812"/>
        <end position="876"/>
    </location>
</feature>
<sequence length="909" mass="100286">MSATEDSWVVVDKTSGGSLRAKASHESLYLSDDSDGAKARVHIHGSKQGDGSVAPELLDWINNAANESTSALSATSNRAPSTSKASYRTNSSSAGNRQRRTQRRSSIHATTEVSQLEADVDRFNEGMFVVKVVEVRQMGASKAMNLQCTAQINDERFVIPPVLTKPKGPGVWASKMNDTFVFDVSRQFTFNLGVYGTHPHQPRARGGSVLASRVMPRRATGLRHSMINESTSSLASDSSTRTTAKIRRGLRKIFRNKNESLSAIASDPAYAGCSEASGPTMPALAEDSAEVLDQGMVDTAQATDALGRAVEIQQHHATDQVSTLQEEEAAHSETRSRGGSFAEFAQHPAISRLSSYLPRGRTSTTTSAHEINYAGPRLRAFSNASTISGTPQPLGELFLDMRVERREKRRATFMLPVVNQDQVAMRGGAHVEMEVVLEYGIIVHETFEERAQRLRRERERTQVEMQQERQQRMEQQWAAIDEQDKLPRLRGYLSVFTRCGRVSTWKRYWAVLSCTRILFYDSEADEVRKATPAAKVSLFHLHDAGIPESDLVSIGPGGLELRLSPLAMTDRHRRKSAFPRKSAVDSLDRAQQLQREASRHPLPGMAQLSLSEKKRADDMSLLLADDDDATLFKFSDWQCRVYLLLDSLKTRDQWLQELKQNSVPSCEFARFRMRQRRAWREHAFASATESLRQAGRSLDVVSAQARDTLSAAHNASAKKVFVECISQSKPVFMEQLPQPKKPFAFTTPTANEDDEEELEGATLTSLAAVSASSASSSPSCGKQKVTTNANARKPVAMAFGKPATFDIVVAPSSQTAKKQQPTAAAIPPAKKRMRAHRRSSSVGDLRRTTPGSTFTQSSSSSSGSSDEECGLSRRDSGASTVIEVVGEAKERRQGTVSRRFLFVWNINEI</sequence>
<evidence type="ECO:0000313" key="5">
    <source>
        <dbReference type="Proteomes" id="UP001139887"/>
    </source>
</evidence>
<proteinExistence type="predicted"/>
<reference evidence="4" key="1">
    <citation type="submission" date="2022-07" db="EMBL/GenBank/DDBJ databases">
        <title>Phylogenomic reconstructions and comparative analyses of Kickxellomycotina fungi.</title>
        <authorList>
            <person name="Reynolds N.K."/>
            <person name="Stajich J.E."/>
            <person name="Barry K."/>
            <person name="Grigoriev I.V."/>
            <person name="Crous P."/>
            <person name="Smith M.E."/>
        </authorList>
    </citation>
    <scope>NUCLEOTIDE SEQUENCE</scope>
    <source>
        <strain evidence="4">NRRL 1566</strain>
    </source>
</reference>
<feature type="compositionally biased region" description="Low complexity" evidence="2">
    <location>
        <begin position="848"/>
        <end position="864"/>
    </location>
</feature>
<feature type="region of interest" description="Disordered" evidence="2">
    <location>
        <begin position="573"/>
        <end position="598"/>
    </location>
</feature>
<comment type="caution">
    <text evidence="4">The sequence shown here is derived from an EMBL/GenBank/DDBJ whole genome shotgun (WGS) entry which is preliminary data.</text>
</comment>
<organism evidence="4 5">
    <name type="scientific">Coemansia brasiliensis</name>
    <dbReference type="NCBI Taxonomy" id="2650707"/>
    <lineage>
        <taxon>Eukaryota</taxon>
        <taxon>Fungi</taxon>
        <taxon>Fungi incertae sedis</taxon>
        <taxon>Zoopagomycota</taxon>
        <taxon>Kickxellomycotina</taxon>
        <taxon>Kickxellomycetes</taxon>
        <taxon>Kickxellales</taxon>
        <taxon>Kickxellaceae</taxon>
        <taxon>Coemansia</taxon>
    </lineage>
</organism>
<feature type="coiled-coil region" evidence="1">
    <location>
        <begin position="444"/>
        <end position="476"/>
    </location>
</feature>
<dbReference type="EMBL" id="JANBUW010000043">
    <property type="protein sequence ID" value="KAJ2850124.1"/>
    <property type="molecule type" value="Genomic_DNA"/>
</dbReference>
<dbReference type="Gene3D" id="2.30.29.30">
    <property type="entry name" value="Pleckstrin-homology domain (PH domain)/Phosphotyrosine-binding domain (PTB)"/>
    <property type="match status" value="1"/>
</dbReference>
<feature type="compositionally biased region" description="Polar residues" evidence="2">
    <location>
        <begin position="69"/>
        <end position="96"/>
    </location>
</feature>